<reference evidence="2" key="1">
    <citation type="journal article" date="2019" name="Int. J. Syst. Evol. Microbiol.">
        <title>The Global Catalogue of Microorganisms (GCM) 10K type strain sequencing project: providing services to taxonomists for standard genome sequencing and annotation.</title>
        <authorList>
            <consortium name="The Broad Institute Genomics Platform"/>
            <consortium name="The Broad Institute Genome Sequencing Center for Infectious Disease"/>
            <person name="Wu L."/>
            <person name="Ma J."/>
        </authorList>
    </citation>
    <scope>NUCLEOTIDE SEQUENCE [LARGE SCALE GENOMIC DNA]</scope>
    <source>
        <strain evidence="2">CGMCC 4.5581</strain>
    </source>
</reference>
<dbReference type="EMBL" id="BMMI01000001">
    <property type="protein sequence ID" value="GGL47944.1"/>
    <property type="molecule type" value="Genomic_DNA"/>
</dbReference>
<name>A0ABQ2FRX5_9ACTN</name>
<evidence type="ECO:0000313" key="2">
    <source>
        <dbReference type="Proteomes" id="UP000648663"/>
    </source>
</evidence>
<dbReference type="PANTHER" id="PTHR43649:SF11">
    <property type="entry name" value="ABC TRANSPORTER SUBSTRATE-BINDING PROTEIN YESO-RELATED"/>
    <property type="match status" value="1"/>
</dbReference>
<dbReference type="Pfam" id="PF01547">
    <property type="entry name" value="SBP_bac_1"/>
    <property type="match status" value="1"/>
</dbReference>
<evidence type="ECO:0000313" key="1">
    <source>
        <dbReference type="EMBL" id="GGL47944.1"/>
    </source>
</evidence>
<organism evidence="1 2">
    <name type="scientific">Modestobacter marinus</name>
    <dbReference type="NCBI Taxonomy" id="477641"/>
    <lineage>
        <taxon>Bacteria</taxon>
        <taxon>Bacillati</taxon>
        <taxon>Actinomycetota</taxon>
        <taxon>Actinomycetes</taxon>
        <taxon>Geodermatophilales</taxon>
        <taxon>Geodermatophilaceae</taxon>
        <taxon>Modestobacter</taxon>
    </lineage>
</organism>
<gene>
    <name evidence="1" type="ORF">GCM10011589_00570</name>
</gene>
<protein>
    <submittedName>
        <fullName evidence="1">Sugar ABC transporter substrate-binding protein</fullName>
    </submittedName>
</protein>
<dbReference type="PROSITE" id="PS51257">
    <property type="entry name" value="PROKAR_LIPOPROTEIN"/>
    <property type="match status" value="1"/>
</dbReference>
<dbReference type="Gene3D" id="3.40.190.10">
    <property type="entry name" value="Periplasmic binding protein-like II"/>
    <property type="match status" value="2"/>
</dbReference>
<dbReference type="Proteomes" id="UP000648663">
    <property type="component" value="Unassembled WGS sequence"/>
</dbReference>
<accession>A0ABQ2FRX5</accession>
<dbReference type="InterPro" id="IPR050490">
    <property type="entry name" value="Bact_solute-bd_prot1"/>
</dbReference>
<dbReference type="InterPro" id="IPR006059">
    <property type="entry name" value="SBP"/>
</dbReference>
<sequence>MHTIRRDGARTPWPTRLGVTGGVLGLLLTTAACGGDDGGGAAADGGTTREDGPVTMRMSWWGSDTRHAATQELIDLYESQNEGVTVEGDFTGFADYWDRLATSTAGGDAPCLMQQDTRYVREYADRGALLDLAPYIEDGTIDTSNLDQNVAETGMVEDATYAIPTGVNAFSLVVDPQAYAAAGVELPDDSSWTWDEMVDTAAQVTQATGGQVYGMQAMGLNGGDTNFEVYAREQGEALFDENGEIGFTAETLADWWAIEKEASQTGAEPPPATTVEVFNGGVDQALVATGGGASGFWWTNELPALTAGAGTELEFRQFPTVAGDGETGMYLKPAMFWAISSDCESPEEAAMLLDWLINSEDAVNIIKADRGLPVNTELREQIASTLDAPGQAAIAFVEEITPDLQEPPALPPQGAGEVQAILQRYTEQILFDQISVEDAAEQFMTEVESAIA</sequence>
<keyword evidence="2" id="KW-1185">Reference proteome</keyword>
<proteinExistence type="predicted"/>
<dbReference type="SUPFAM" id="SSF53850">
    <property type="entry name" value="Periplasmic binding protein-like II"/>
    <property type="match status" value="1"/>
</dbReference>
<comment type="caution">
    <text evidence="1">The sequence shown here is derived from an EMBL/GenBank/DDBJ whole genome shotgun (WGS) entry which is preliminary data.</text>
</comment>
<dbReference type="PANTHER" id="PTHR43649">
    <property type="entry name" value="ARABINOSE-BINDING PROTEIN-RELATED"/>
    <property type="match status" value="1"/>
</dbReference>